<dbReference type="Pfam" id="PF00612">
    <property type="entry name" value="IQ"/>
    <property type="match status" value="2"/>
</dbReference>
<dbReference type="InterPro" id="IPR027417">
    <property type="entry name" value="P-loop_NTPase"/>
</dbReference>
<keyword evidence="2" id="KW-1185">Reference proteome</keyword>
<gene>
    <name evidence="1" type="ORF">M9Y10_043991</name>
</gene>
<proteinExistence type="predicted"/>
<sequence length="286" mass="33403">MKEKLDNAVYDESVLNENAFLQFKHFLSSFEQRLSQRETELKDFSAHFSQFRTSSAPTFVQVGASGLRRPGFDPITLSLIVSNEQKKFFNSNDIKDQNEGLRILIAKQRESISLIEGRLKMFNQYQAVESIKGTMKSLEQGTIPGSLTSSAPTHSHELRTKQKLLTHELSYLVKKRRVIQEERVKKKLKRRENKLLFRNAVLIQRFIRGFLLRKRLALEHQCALKIQRIARGFIARYKFKLIIKKIKKEEEEEINDNKDEILPIMMMNPQYTPIDKIVTSPMDSDE</sequence>
<dbReference type="SMART" id="SM00015">
    <property type="entry name" value="IQ"/>
    <property type="match status" value="2"/>
</dbReference>
<dbReference type="SUPFAM" id="SSF52540">
    <property type="entry name" value="P-loop containing nucleoside triphosphate hydrolases"/>
    <property type="match status" value="1"/>
</dbReference>
<evidence type="ECO:0000313" key="2">
    <source>
        <dbReference type="Proteomes" id="UP001470230"/>
    </source>
</evidence>
<comment type="caution">
    <text evidence="1">The sequence shown here is derived from an EMBL/GenBank/DDBJ whole genome shotgun (WGS) entry which is preliminary data.</text>
</comment>
<protein>
    <recommendedName>
        <fullName evidence="3">IQ calmodulin-binding motif family protein</fullName>
    </recommendedName>
</protein>
<evidence type="ECO:0000313" key="1">
    <source>
        <dbReference type="EMBL" id="KAK8884870.1"/>
    </source>
</evidence>
<reference evidence="1 2" key="1">
    <citation type="submission" date="2024-04" db="EMBL/GenBank/DDBJ databases">
        <title>Tritrichomonas musculus Genome.</title>
        <authorList>
            <person name="Alves-Ferreira E."/>
            <person name="Grigg M."/>
            <person name="Lorenzi H."/>
            <person name="Galac M."/>
        </authorList>
    </citation>
    <scope>NUCLEOTIDE SEQUENCE [LARGE SCALE GENOMIC DNA]</scope>
    <source>
        <strain evidence="1 2">EAF2021</strain>
    </source>
</reference>
<dbReference type="PROSITE" id="PS50096">
    <property type="entry name" value="IQ"/>
    <property type="match status" value="2"/>
</dbReference>
<dbReference type="InterPro" id="IPR000048">
    <property type="entry name" value="IQ_motif_EF-hand-BS"/>
</dbReference>
<evidence type="ECO:0008006" key="3">
    <source>
        <dbReference type="Google" id="ProtNLM"/>
    </source>
</evidence>
<organism evidence="1 2">
    <name type="scientific">Tritrichomonas musculus</name>
    <dbReference type="NCBI Taxonomy" id="1915356"/>
    <lineage>
        <taxon>Eukaryota</taxon>
        <taxon>Metamonada</taxon>
        <taxon>Parabasalia</taxon>
        <taxon>Tritrichomonadida</taxon>
        <taxon>Tritrichomonadidae</taxon>
        <taxon>Tritrichomonas</taxon>
    </lineage>
</organism>
<dbReference type="Gene3D" id="1.20.5.190">
    <property type="match status" value="1"/>
</dbReference>
<dbReference type="EMBL" id="JAPFFF010000008">
    <property type="protein sequence ID" value="KAK8884870.1"/>
    <property type="molecule type" value="Genomic_DNA"/>
</dbReference>
<accession>A0ABR2K472</accession>
<dbReference type="Proteomes" id="UP001470230">
    <property type="component" value="Unassembled WGS sequence"/>
</dbReference>
<name>A0ABR2K472_9EUKA</name>